<dbReference type="InterPro" id="IPR016181">
    <property type="entry name" value="Acyl_CoA_acyltransferase"/>
</dbReference>
<evidence type="ECO:0000313" key="2">
    <source>
        <dbReference type="Proteomes" id="UP001597260"/>
    </source>
</evidence>
<organism evidence="1 2">
    <name type="scientific">Micromonospora sonneratiae</name>
    <dbReference type="NCBI Taxonomy" id="1184706"/>
    <lineage>
        <taxon>Bacteria</taxon>
        <taxon>Bacillati</taxon>
        <taxon>Actinomycetota</taxon>
        <taxon>Actinomycetes</taxon>
        <taxon>Micromonosporales</taxon>
        <taxon>Micromonosporaceae</taxon>
        <taxon>Micromonospora</taxon>
    </lineage>
</organism>
<reference evidence="2" key="1">
    <citation type="journal article" date="2019" name="Int. J. Syst. Evol. Microbiol.">
        <title>The Global Catalogue of Microorganisms (GCM) 10K type strain sequencing project: providing services to taxonomists for standard genome sequencing and annotation.</title>
        <authorList>
            <consortium name="The Broad Institute Genomics Platform"/>
            <consortium name="The Broad Institute Genome Sequencing Center for Infectious Disease"/>
            <person name="Wu L."/>
            <person name="Ma J."/>
        </authorList>
    </citation>
    <scope>NUCLEOTIDE SEQUENCE [LARGE SCALE GENOMIC DNA]</scope>
    <source>
        <strain evidence="2">JCM 31037</strain>
    </source>
</reference>
<dbReference type="Proteomes" id="UP001597260">
    <property type="component" value="Unassembled WGS sequence"/>
</dbReference>
<sequence length="132" mass="14698">MKVVPATTDRIPDVETLLALGKPYIKLRVSSDYWLYAKLFSTTCPVAVPDGEVVGCVIARSLVGDVRRQAFRWGCRCLYLTSEPDNRPAHDAWLPLGFVNTDGDRWADGVSVIFDYKGLGKQRAVYECRVGS</sequence>
<proteinExistence type="predicted"/>
<dbReference type="EC" id="2.3.-.-" evidence="1"/>
<comment type="caution">
    <text evidence="1">The sequence shown here is derived from an EMBL/GenBank/DDBJ whole genome shotgun (WGS) entry which is preliminary data.</text>
</comment>
<evidence type="ECO:0000313" key="1">
    <source>
        <dbReference type="EMBL" id="MFD1320860.1"/>
    </source>
</evidence>
<protein>
    <submittedName>
        <fullName evidence="1">GNAT family N-acetyltransferase</fullName>
        <ecNumber evidence="1">2.3.-.-</ecNumber>
    </submittedName>
</protein>
<dbReference type="SUPFAM" id="SSF55729">
    <property type="entry name" value="Acyl-CoA N-acyltransferases (Nat)"/>
    <property type="match status" value="1"/>
</dbReference>
<dbReference type="GO" id="GO:0016746">
    <property type="term" value="F:acyltransferase activity"/>
    <property type="evidence" value="ECO:0007669"/>
    <property type="project" value="UniProtKB-KW"/>
</dbReference>
<dbReference type="Gene3D" id="3.40.630.30">
    <property type="match status" value="1"/>
</dbReference>
<gene>
    <name evidence="1" type="ORF">ACFQ4H_07130</name>
</gene>
<keyword evidence="2" id="KW-1185">Reference proteome</keyword>
<name>A0ABW3Y9Z3_9ACTN</name>
<accession>A0ABW3Y9Z3</accession>
<dbReference type="RefSeq" id="WP_377568267.1">
    <property type="nucleotide sequence ID" value="NZ_JBHTMP010000008.1"/>
</dbReference>
<keyword evidence="1" id="KW-0012">Acyltransferase</keyword>
<dbReference type="EMBL" id="JBHTMP010000008">
    <property type="protein sequence ID" value="MFD1320860.1"/>
    <property type="molecule type" value="Genomic_DNA"/>
</dbReference>
<keyword evidence="1" id="KW-0808">Transferase</keyword>